<evidence type="ECO:0000259" key="1">
    <source>
        <dbReference type="Pfam" id="PF04773"/>
    </source>
</evidence>
<name>A0ABS3TJ82_9PSED</name>
<dbReference type="InterPro" id="IPR012373">
    <property type="entry name" value="Ferrdict_sens_TM"/>
</dbReference>
<dbReference type="Pfam" id="PF16344">
    <property type="entry name" value="FecR_C"/>
    <property type="match status" value="1"/>
</dbReference>
<feature type="domain" description="FecR protein" evidence="1">
    <location>
        <begin position="66"/>
        <end position="156"/>
    </location>
</feature>
<evidence type="ECO:0000259" key="2">
    <source>
        <dbReference type="Pfam" id="PF16344"/>
    </source>
</evidence>
<dbReference type="RefSeq" id="WP_208311552.1">
    <property type="nucleotide sequence ID" value="NZ_JAELYA010000001.1"/>
</dbReference>
<proteinExistence type="predicted"/>
<protein>
    <submittedName>
        <fullName evidence="3">FecR domain-containing protein</fullName>
    </submittedName>
</protein>
<feature type="domain" description="Protein FecR C-terminal" evidence="2">
    <location>
        <begin position="198"/>
        <end position="262"/>
    </location>
</feature>
<dbReference type="EMBL" id="JAELYA010000001">
    <property type="protein sequence ID" value="MBO3273721.1"/>
    <property type="molecule type" value="Genomic_DNA"/>
</dbReference>
<dbReference type="PIRSF" id="PIRSF018266">
    <property type="entry name" value="FecR"/>
    <property type="match status" value="1"/>
</dbReference>
<evidence type="ECO:0000313" key="4">
    <source>
        <dbReference type="Proteomes" id="UP000669060"/>
    </source>
</evidence>
<dbReference type="InterPro" id="IPR006860">
    <property type="entry name" value="FecR"/>
</dbReference>
<accession>A0ABS3TJ82</accession>
<gene>
    <name evidence="3" type="ORF">JFY56_00610</name>
</gene>
<dbReference type="Pfam" id="PF04773">
    <property type="entry name" value="FecR"/>
    <property type="match status" value="1"/>
</dbReference>
<dbReference type="InterPro" id="IPR032508">
    <property type="entry name" value="FecR_C"/>
</dbReference>
<reference evidence="3 4" key="1">
    <citation type="submission" date="2020-12" db="EMBL/GenBank/DDBJ databases">
        <title>Pseudomonas schmalbachii sp. nov. isolated from millipede gut.</title>
        <authorList>
            <person name="Shelomi M."/>
        </authorList>
    </citation>
    <scope>NUCLEOTIDE SEQUENCE [LARGE SCALE GENOMIC DNA]</scope>
    <source>
        <strain evidence="3 4">Milli4</strain>
    </source>
</reference>
<dbReference type="PANTHER" id="PTHR30273:SF2">
    <property type="entry name" value="PROTEIN FECR"/>
    <property type="match status" value="1"/>
</dbReference>
<dbReference type="Gene3D" id="2.60.120.1440">
    <property type="match status" value="1"/>
</dbReference>
<dbReference type="Gene3D" id="3.55.50.30">
    <property type="match status" value="1"/>
</dbReference>
<dbReference type="Proteomes" id="UP000669060">
    <property type="component" value="Unassembled WGS sequence"/>
</dbReference>
<comment type="caution">
    <text evidence="3">The sequence shown here is derived from an EMBL/GenBank/DDBJ whole genome shotgun (WGS) entry which is preliminary data.</text>
</comment>
<sequence>MSLRKQDDAPLADEALARHREELKKRFPLPQPKPKRRSTTLGALLVLGVAAGSLAWLDPAYRSEHYSSAIGQRQVLDLADGSHVTLDGSSRIPVSWHLRSRRVELRAGQALFSVSPALYRPFRVSADATEVEVLGTRFNVDRQRDDVRVTVAEGKVVVRGNGASANLLPGDQIRGHAGQLGQPTRVDAEKVAAWKDGRLVFERTPLREVLATLQRYRDAPIHLDDPRLAELPVSGVFDSARPDSLLALLPQILPVKVSRENDGAVHLLGRDAEK</sequence>
<evidence type="ECO:0000313" key="3">
    <source>
        <dbReference type="EMBL" id="MBO3273721.1"/>
    </source>
</evidence>
<keyword evidence="4" id="KW-1185">Reference proteome</keyword>
<organism evidence="3 4">
    <name type="scientific">Pseudomonas schmalbachii</name>
    <dbReference type="NCBI Taxonomy" id="2816993"/>
    <lineage>
        <taxon>Bacteria</taxon>
        <taxon>Pseudomonadati</taxon>
        <taxon>Pseudomonadota</taxon>
        <taxon>Gammaproteobacteria</taxon>
        <taxon>Pseudomonadales</taxon>
        <taxon>Pseudomonadaceae</taxon>
        <taxon>Pseudomonas</taxon>
    </lineage>
</organism>
<dbReference type="PANTHER" id="PTHR30273">
    <property type="entry name" value="PERIPLASMIC SIGNAL SENSOR AND SIGMA FACTOR ACTIVATOR FECR-RELATED"/>
    <property type="match status" value="1"/>
</dbReference>